<dbReference type="AlphaFoldDB" id="A0A0E9XUQ3"/>
<accession>A0A0E9XUQ3</accession>
<dbReference type="EMBL" id="GBXM01003164">
    <property type="protein sequence ID" value="JAI05414.1"/>
    <property type="molecule type" value="Transcribed_RNA"/>
</dbReference>
<name>A0A0E9XUQ3_ANGAN</name>
<organism evidence="1">
    <name type="scientific">Anguilla anguilla</name>
    <name type="common">European freshwater eel</name>
    <name type="synonym">Muraena anguilla</name>
    <dbReference type="NCBI Taxonomy" id="7936"/>
    <lineage>
        <taxon>Eukaryota</taxon>
        <taxon>Metazoa</taxon>
        <taxon>Chordata</taxon>
        <taxon>Craniata</taxon>
        <taxon>Vertebrata</taxon>
        <taxon>Euteleostomi</taxon>
        <taxon>Actinopterygii</taxon>
        <taxon>Neopterygii</taxon>
        <taxon>Teleostei</taxon>
        <taxon>Anguilliformes</taxon>
        <taxon>Anguillidae</taxon>
        <taxon>Anguilla</taxon>
    </lineage>
</organism>
<sequence>MSSFLSELFPKAMQPVLEDVLAQLPLTVVRKSLCFLRAKGEKSTSPIYLNKKI</sequence>
<evidence type="ECO:0000313" key="1">
    <source>
        <dbReference type="EMBL" id="JAI05414.1"/>
    </source>
</evidence>
<proteinExistence type="predicted"/>
<reference evidence="1" key="2">
    <citation type="journal article" date="2015" name="Fish Shellfish Immunol.">
        <title>Early steps in the European eel (Anguilla anguilla)-Vibrio vulnificus interaction in the gills: Role of the RtxA13 toxin.</title>
        <authorList>
            <person name="Callol A."/>
            <person name="Pajuelo D."/>
            <person name="Ebbesson L."/>
            <person name="Teles M."/>
            <person name="MacKenzie S."/>
            <person name="Amaro C."/>
        </authorList>
    </citation>
    <scope>NUCLEOTIDE SEQUENCE</scope>
</reference>
<reference evidence="1" key="1">
    <citation type="submission" date="2014-11" db="EMBL/GenBank/DDBJ databases">
        <authorList>
            <person name="Amaro Gonzalez C."/>
        </authorList>
    </citation>
    <scope>NUCLEOTIDE SEQUENCE</scope>
</reference>
<protein>
    <submittedName>
        <fullName evidence="1">Uncharacterized protein</fullName>
    </submittedName>
</protein>